<name>A0ABY7K9G9_9ACTN</name>
<sequence>MRRFVLDSNAIDPIADTPGAYEATRAAIVDGKIELLITHVNIDELAAIPDLDRRSFLLLLLCDLGTLVPTGAAALDYSRLDFCRLNDDEEVTEALRSGNIDHTRDALIAVTADFEQCALVTNEKRLTNRSRDRGIEVLTTRDLLAEIGFQIP</sequence>
<evidence type="ECO:0000313" key="2">
    <source>
        <dbReference type="Proteomes" id="UP001164439"/>
    </source>
</evidence>
<dbReference type="Proteomes" id="UP001164439">
    <property type="component" value="Chromosome"/>
</dbReference>
<organism evidence="1 2">
    <name type="scientific">Streptomyces cinnabarinus</name>
    <dbReference type="NCBI Taxonomy" id="67287"/>
    <lineage>
        <taxon>Bacteria</taxon>
        <taxon>Bacillati</taxon>
        <taxon>Actinomycetota</taxon>
        <taxon>Actinomycetes</taxon>
        <taxon>Kitasatosporales</taxon>
        <taxon>Streptomycetaceae</taxon>
        <taxon>Streptomyces</taxon>
    </lineage>
</organism>
<dbReference type="RefSeq" id="WP_269657881.1">
    <property type="nucleotide sequence ID" value="NZ_CP114413.1"/>
</dbReference>
<protein>
    <recommendedName>
        <fullName evidence="3">PIN domain-containing protein</fullName>
    </recommendedName>
</protein>
<gene>
    <name evidence="1" type="ORF">STRCI_001292</name>
</gene>
<evidence type="ECO:0000313" key="1">
    <source>
        <dbReference type="EMBL" id="WAZ20193.1"/>
    </source>
</evidence>
<proteinExistence type="predicted"/>
<keyword evidence="2" id="KW-1185">Reference proteome</keyword>
<reference evidence="1" key="1">
    <citation type="submission" date="2022-12" db="EMBL/GenBank/DDBJ databases">
        <authorList>
            <person name="Ruckert C."/>
            <person name="Busche T."/>
            <person name="Kalinowski J."/>
            <person name="Wittmann C."/>
        </authorList>
    </citation>
    <scope>NUCLEOTIDE SEQUENCE</scope>
    <source>
        <strain evidence="1">DSM 40467</strain>
    </source>
</reference>
<dbReference type="EMBL" id="CP114413">
    <property type="protein sequence ID" value="WAZ20193.1"/>
    <property type="molecule type" value="Genomic_DNA"/>
</dbReference>
<evidence type="ECO:0008006" key="3">
    <source>
        <dbReference type="Google" id="ProtNLM"/>
    </source>
</evidence>
<dbReference type="SUPFAM" id="SSF88723">
    <property type="entry name" value="PIN domain-like"/>
    <property type="match status" value="1"/>
</dbReference>
<accession>A0ABY7K9G9</accession>
<dbReference type="InterPro" id="IPR029060">
    <property type="entry name" value="PIN-like_dom_sf"/>
</dbReference>